<protein>
    <submittedName>
        <fullName evidence="2">Uncharacterized protein</fullName>
    </submittedName>
</protein>
<evidence type="ECO:0000313" key="2">
    <source>
        <dbReference type="EMBL" id="UYF91916.1"/>
    </source>
</evidence>
<feature type="compositionally biased region" description="Basic and acidic residues" evidence="1">
    <location>
        <begin position="1"/>
        <end position="19"/>
    </location>
</feature>
<evidence type="ECO:0000256" key="1">
    <source>
        <dbReference type="SAM" id="MobiDB-lite"/>
    </source>
</evidence>
<name>A0AA46PRQ0_9NOCA</name>
<dbReference type="AlphaFoldDB" id="A0AA46PRQ0"/>
<reference evidence="2" key="1">
    <citation type="submission" date="2022-09" db="EMBL/GenBank/DDBJ databases">
        <title>The genome sequence of Rhodococcus aetherivorans N1.</title>
        <authorList>
            <person name="Jiang W."/>
        </authorList>
    </citation>
    <scope>NUCLEOTIDE SEQUENCE</scope>
    <source>
        <strain evidence="2">N1</strain>
    </source>
</reference>
<sequence length="63" mass="6427">MAFDPAPRHPDPVAERDHTGAVASTTADTEHGEGTYLDPTGTDADAAEASAVLADAGTVLRVH</sequence>
<dbReference type="GeneID" id="83621835"/>
<proteinExistence type="predicted"/>
<gene>
    <name evidence="2" type="ORF">OCS65_15420</name>
</gene>
<accession>A0AA46PRQ0</accession>
<evidence type="ECO:0000313" key="3">
    <source>
        <dbReference type="Proteomes" id="UP001163947"/>
    </source>
</evidence>
<dbReference type="EMBL" id="CP106982">
    <property type="protein sequence ID" value="UYF91916.1"/>
    <property type="molecule type" value="Genomic_DNA"/>
</dbReference>
<dbReference type="RefSeq" id="WP_158507569.1">
    <property type="nucleotide sequence ID" value="NZ_CP011341.1"/>
</dbReference>
<organism evidence="2 3">
    <name type="scientific">Rhodococcus aetherivorans</name>
    <dbReference type="NCBI Taxonomy" id="191292"/>
    <lineage>
        <taxon>Bacteria</taxon>
        <taxon>Bacillati</taxon>
        <taxon>Actinomycetota</taxon>
        <taxon>Actinomycetes</taxon>
        <taxon>Mycobacteriales</taxon>
        <taxon>Nocardiaceae</taxon>
        <taxon>Rhodococcus</taxon>
    </lineage>
</organism>
<dbReference type="Proteomes" id="UP001163947">
    <property type="component" value="Chromosome"/>
</dbReference>
<feature type="region of interest" description="Disordered" evidence="1">
    <location>
        <begin position="1"/>
        <end position="43"/>
    </location>
</feature>